<dbReference type="eggNOG" id="COG1012">
    <property type="taxonomic scope" value="Bacteria"/>
</dbReference>
<dbReference type="GO" id="GO:0008218">
    <property type="term" value="P:bioluminescence"/>
    <property type="evidence" value="ECO:0007669"/>
    <property type="project" value="InterPro"/>
</dbReference>
<dbReference type="EMBL" id="CP002831">
    <property type="protein sequence ID" value="AFC26839.1"/>
    <property type="molecule type" value="Genomic_DNA"/>
</dbReference>
<keyword evidence="3" id="KW-1185">Reference proteome</keyword>
<dbReference type="Proteomes" id="UP000007519">
    <property type="component" value="Chromosome"/>
</dbReference>
<dbReference type="InterPro" id="IPR008670">
    <property type="entry name" value="CoA_reduct_LuxC"/>
</dbReference>
<accession>H6L7G7</accession>
<reference evidence="2 3" key="1">
    <citation type="journal article" date="2012" name="Stand. Genomic Sci.">
        <title>Complete genome sequencing and analysis of Saprospira grandis str. Lewin, a predatory marine bacterium.</title>
        <authorList>
            <person name="Saw J.H."/>
            <person name="Yuryev A."/>
            <person name="Kanbe M."/>
            <person name="Hou S."/>
            <person name="Young A.G."/>
            <person name="Aizawa S."/>
            <person name="Alam M."/>
        </authorList>
    </citation>
    <scope>NUCLEOTIDE SEQUENCE [LARGE SCALE GENOMIC DNA]</scope>
    <source>
        <strain evidence="2 3">Lewin</strain>
    </source>
</reference>
<evidence type="ECO:0000256" key="1">
    <source>
        <dbReference type="ARBA" id="ARBA00022857"/>
    </source>
</evidence>
<protein>
    <submittedName>
        <fullName evidence="2">Acyl-CoA reductase</fullName>
    </submittedName>
</protein>
<dbReference type="HOGENOM" id="CLU_050037_0_0_10"/>
<dbReference type="AlphaFoldDB" id="H6L7G7"/>
<dbReference type="STRING" id="984262.SGRA_4124"/>
<dbReference type="OrthoDB" id="1522941at2"/>
<proteinExistence type="predicted"/>
<sequence>MDFAARKQALIDLGQLLASEYGQGEMRKHFPLAYRQNGWFRAEDSQKALDALTNNYLAEEELNAFLANYQPEDYPISKRVGLVLAGNIPMVGIKDILLCFLAGHKALIKYSSKDAVLIPALLALWKQQQPAIAPYFEVVDQLKNFDAVIATGSDNSARYFEHYFSKKPHIIRKNRKSVAVLSGEESEEEILALGRDIFDYFGLGCRSVAKIYLPKDFNFELFMQRLEAFTPLEHHSKYRNNYDYNRSLYLLNGQEHYVNAVLSLLPLPALESRIASLHYEVYNDLEELEQLLAKDWDKIQVVVNQRLTLAGPSVKFGQAQQPKWSNFADGKDTLAFLLDL</sequence>
<dbReference type="GO" id="GO:0003995">
    <property type="term" value="F:acyl-CoA dehydrogenase activity"/>
    <property type="evidence" value="ECO:0007669"/>
    <property type="project" value="InterPro"/>
</dbReference>
<dbReference type="KEGG" id="sgn:SGRA_4124"/>
<name>H6L7G7_SAPGL</name>
<evidence type="ECO:0000313" key="3">
    <source>
        <dbReference type="Proteomes" id="UP000007519"/>
    </source>
</evidence>
<evidence type="ECO:0000313" key="2">
    <source>
        <dbReference type="EMBL" id="AFC26839.1"/>
    </source>
</evidence>
<organism evidence="2 3">
    <name type="scientific">Saprospira grandis (strain Lewin)</name>
    <dbReference type="NCBI Taxonomy" id="984262"/>
    <lineage>
        <taxon>Bacteria</taxon>
        <taxon>Pseudomonadati</taxon>
        <taxon>Bacteroidota</taxon>
        <taxon>Saprospiria</taxon>
        <taxon>Saprospirales</taxon>
        <taxon>Saprospiraceae</taxon>
        <taxon>Saprospira</taxon>
    </lineage>
</organism>
<keyword evidence="1" id="KW-0521">NADP</keyword>
<dbReference type="Pfam" id="PF05893">
    <property type="entry name" value="LuxC"/>
    <property type="match status" value="1"/>
</dbReference>
<gene>
    <name evidence="2" type="ordered locus">SGRA_4124</name>
</gene>